<dbReference type="STRING" id="1470200.PL75_06810"/>
<evidence type="ECO:0000313" key="3">
    <source>
        <dbReference type="EMBL" id="KLT72780.1"/>
    </source>
</evidence>
<name>A0A0J0YRN5_9NEIS</name>
<proteinExistence type="predicted"/>
<dbReference type="AlphaFoldDB" id="A0A0J0YRN5"/>
<comment type="caution">
    <text evidence="3">The sequence shown here is derived from an EMBL/GenBank/DDBJ whole genome shotgun (WGS) entry which is preliminary data.</text>
</comment>
<keyword evidence="2" id="KW-0732">Signal</keyword>
<dbReference type="PATRIC" id="fig|1470200.3.peg.2585"/>
<evidence type="ECO:0000256" key="2">
    <source>
        <dbReference type="SAM" id="SignalP"/>
    </source>
</evidence>
<feature type="chain" id="PRO_5005246703" evidence="2">
    <location>
        <begin position="27"/>
        <end position="153"/>
    </location>
</feature>
<feature type="signal peptide" evidence="2">
    <location>
        <begin position="1"/>
        <end position="26"/>
    </location>
</feature>
<accession>A0A0J0YRN5</accession>
<organism evidence="3 4">
    <name type="scientific">Neisseria arctica</name>
    <dbReference type="NCBI Taxonomy" id="1470200"/>
    <lineage>
        <taxon>Bacteria</taxon>
        <taxon>Pseudomonadati</taxon>
        <taxon>Pseudomonadota</taxon>
        <taxon>Betaproteobacteria</taxon>
        <taxon>Neisseriales</taxon>
        <taxon>Neisseriaceae</taxon>
        <taxon>Neisseria</taxon>
    </lineage>
</organism>
<gene>
    <name evidence="3" type="ORF">PL75_06810</name>
</gene>
<sequence length="153" mass="18078">MHYKKNNKLKKWLLFFLITISTNIYAQVYIINNQTLDPSDWDTSSTSLSDIDNNKFILLQYYNYAERKKIAETKQQNLNELSNEILNLNNSNIDLEIANIQEQLSTMKKESEEAIKFLSTYTLPELKQLNQLEQDNLQKIILLQEQINSFTHK</sequence>
<dbReference type="Proteomes" id="UP000036027">
    <property type="component" value="Unassembled WGS sequence"/>
</dbReference>
<dbReference type="RefSeq" id="WP_047761166.1">
    <property type="nucleotide sequence ID" value="NZ_CP091510.1"/>
</dbReference>
<dbReference type="EMBL" id="JTDO01000009">
    <property type="protein sequence ID" value="KLT72780.1"/>
    <property type="molecule type" value="Genomic_DNA"/>
</dbReference>
<keyword evidence="1" id="KW-0175">Coiled coil</keyword>
<evidence type="ECO:0000313" key="4">
    <source>
        <dbReference type="Proteomes" id="UP000036027"/>
    </source>
</evidence>
<keyword evidence="4" id="KW-1185">Reference proteome</keyword>
<feature type="coiled-coil region" evidence="1">
    <location>
        <begin position="64"/>
        <end position="110"/>
    </location>
</feature>
<protein>
    <submittedName>
        <fullName evidence="3">Uncharacterized protein</fullName>
    </submittedName>
</protein>
<evidence type="ECO:0000256" key="1">
    <source>
        <dbReference type="SAM" id="Coils"/>
    </source>
</evidence>
<reference evidence="3 4" key="1">
    <citation type="submission" date="2014-11" db="EMBL/GenBank/DDBJ databases">
        <title>Genome of a novel goose pathogen.</title>
        <authorList>
            <person name="Hansen C.M."/>
            <person name="Hueffer K."/>
            <person name="Choi S.C."/>
        </authorList>
    </citation>
    <scope>NUCLEOTIDE SEQUENCE [LARGE SCALE GENOMIC DNA]</scope>
    <source>
        <strain evidence="3 4">KH1503</strain>
    </source>
</reference>